<dbReference type="GO" id="GO:0008966">
    <property type="term" value="F:phosphoglucosamine mutase activity"/>
    <property type="evidence" value="ECO:0007669"/>
    <property type="project" value="UniProtKB-UniRule"/>
</dbReference>
<dbReference type="InterPro" id="IPR016066">
    <property type="entry name" value="A-D-PHexomutase_CS"/>
</dbReference>
<evidence type="ECO:0000259" key="13">
    <source>
        <dbReference type="Pfam" id="PF02879"/>
    </source>
</evidence>
<dbReference type="PROSITE" id="PS00710">
    <property type="entry name" value="PGM_PMM"/>
    <property type="match status" value="1"/>
</dbReference>
<sequence length="450" mass="48096">MGKLFGTDGIRGIAGEELTAELAFRLGIAVAHVLARSDRRTKVMIGKDTRLSGDMFEAAITAGLCASGSDVYLLGVVPTPAVAFLVKDTGADAGVMISASHNPSEYNGIKVFGSEGYKLSDELEDRVEEIILAKNDPAPRACGIIGRVMSGEGLLEKYEDHIISVLGKKASKPRRVLFDLSNGSASATAKTVFTPDTTGFACDFMAYDPDGININRNCGSTQMSALCKYVVDGGYDIGIAFDGDADRCLMCDENGKVIDGDMIISAFAVEMKKRGELDKDTAVVTKLTNLGFHQLMKREGIKVATTDVGDRYVLEEMLRGGAVIGGEQSGHIILRRFATTGDGQITAAEALNMLADYPDMTASEIFGKMKRLPQVSVNVTVPQDRKGEVMGSAAVVAKKLEIENILGDSGRILLRPSGTEALIRIMLEGSDTAELSRYAEELKTVIEGIL</sequence>
<feature type="domain" description="Alpha-D-phosphohexomutase alpha/beta/alpha" evidence="14">
    <location>
        <begin position="259"/>
        <end position="369"/>
    </location>
</feature>
<dbReference type="Pfam" id="PF02878">
    <property type="entry name" value="PGM_PMM_I"/>
    <property type="match status" value="1"/>
</dbReference>
<keyword evidence="4 8" id="KW-0460">Magnesium</keyword>
<dbReference type="GO" id="GO:0005829">
    <property type="term" value="C:cytosol"/>
    <property type="evidence" value="ECO:0007669"/>
    <property type="project" value="TreeGrafter"/>
</dbReference>
<dbReference type="AlphaFoldDB" id="A0AAE3FHH0"/>
<evidence type="ECO:0000259" key="14">
    <source>
        <dbReference type="Pfam" id="PF02880"/>
    </source>
</evidence>
<dbReference type="Proteomes" id="UP001139365">
    <property type="component" value="Unassembled WGS sequence"/>
</dbReference>
<feature type="active site" description="Phosphoserine intermediate" evidence="8">
    <location>
        <position position="100"/>
    </location>
</feature>
<dbReference type="EC" id="5.4.2.10" evidence="6 8"/>
<feature type="binding site" description="via phosphate group" evidence="8">
    <location>
        <position position="100"/>
    </location>
    <ligand>
        <name>Mg(2+)</name>
        <dbReference type="ChEBI" id="CHEBI:18420"/>
    </ligand>
</feature>
<dbReference type="SUPFAM" id="SSF53738">
    <property type="entry name" value="Phosphoglucomutase, first 3 domains"/>
    <property type="match status" value="3"/>
</dbReference>
<keyword evidence="3 8" id="KW-0479">Metal-binding</keyword>
<feature type="domain" description="Alpha-D-phosphohexomutase alpha/beta/alpha" evidence="12">
    <location>
        <begin position="3"/>
        <end position="134"/>
    </location>
</feature>
<dbReference type="GO" id="GO:0009252">
    <property type="term" value="P:peptidoglycan biosynthetic process"/>
    <property type="evidence" value="ECO:0007669"/>
    <property type="project" value="TreeGrafter"/>
</dbReference>
<protein>
    <recommendedName>
        <fullName evidence="7 8">Phosphoglucosamine mutase</fullName>
        <ecNumber evidence="6 8">5.4.2.10</ecNumber>
    </recommendedName>
</protein>
<feature type="binding site" evidence="8">
    <location>
        <position position="244"/>
    </location>
    <ligand>
        <name>Mg(2+)</name>
        <dbReference type="ChEBI" id="CHEBI:18420"/>
    </ligand>
</feature>
<evidence type="ECO:0000256" key="10">
    <source>
        <dbReference type="RuleBase" id="RU004327"/>
    </source>
</evidence>
<dbReference type="Gene3D" id="3.30.310.50">
    <property type="entry name" value="Alpha-D-phosphohexomutase, C-terminal domain"/>
    <property type="match status" value="1"/>
</dbReference>
<comment type="cofactor">
    <cofactor evidence="8">
        <name>Mg(2+)</name>
        <dbReference type="ChEBI" id="CHEBI:18420"/>
    </cofactor>
    <text evidence="8">Binds 1 Mg(2+) ion per subunit.</text>
</comment>
<dbReference type="InterPro" id="IPR005845">
    <property type="entry name" value="A-D-PHexomutase_a/b/a-II"/>
</dbReference>
<comment type="PTM">
    <text evidence="8">Activated by phosphorylation.</text>
</comment>
<reference evidence="15 16" key="1">
    <citation type="submission" date="2022-03" db="EMBL/GenBank/DDBJ databases">
        <title>Metagenome-assembled genomes from swine fecal metagenomes.</title>
        <authorList>
            <person name="Holman D.B."/>
            <person name="Kommadath A."/>
        </authorList>
    </citation>
    <scope>NUCLEOTIDE SEQUENCE [LARGE SCALE GENOMIC DNA]</scope>
    <source>
        <strain evidence="15">SUG147</strain>
    </source>
</reference>
<evidence type="ECO:0000256" key="5">
    <source>
        <dbReference type="ARBA" id="ARBA00023235"/>
    </source>
</evidence>
<dbReference type="GO" id="GO:0006048">
    <property type="term" value="P:UDP-N-acetylglucosamine biosynthetic process"/>
    <property type="evidence" value="ECO:0007669"/>
    <property type="project" value="TreeGrafter"/>
</dbReference>
<evidence type="ECO:0000313" key="16">
    <source>
        <dbReference type="Proteomes" id="UP001139365"/>
    </source>
</evidence>
<dbReference type="Pfam" id="PF02879">
    <property type="entry name" value="PGM_PMM_II"/>
    <property type="match status" value="1"/>
</dbReference>
<dbReference type="InterPro" id="IPR016055">
    <property type="entry name" value="A-D-PHexomutase_a/b/a-I/II/III"/>
</dbReference>
<dbReference type="InterPro" id="IPR005841">
    <property type="entry name" value="Alpha-D-phosphohexomutase_SF"/>
</dbReference>
<evidence type="ECO:0000256" key="9">
    <source>
        <dbReference type="RuleBase" id="RU004326"/>
    </source>
</evidence>
<keyword evidence="5 8" id="KW-0413">Isomerase</keyword>
<dbReference type="PANTHER" id="PTHR42946:SF1">
    <property type="entry name" value="PHOSPHOGLUCOMUTASE (ALPHA-D-GLUCOSE-1,6-BISPHOSPHATE-DEPENDENT)"/>
    <property type="match status" value="1"/>
</dbReference>
<accession>A0AAE3FHH0</accession>
<dbReference type="PRINTS" id="PR00509">
    <property type="entry name" value="PGMPMM"/>
</dbReference>
<dbReference type="InterPro" id="IPR005843">
    <property type="entry name" value="A-D-PHexomutase_C"/>
</dbReference>
<dbReference type="NCBIfam" id="TIGR01455">
    <property type="entry name" value="glmM"/>
    <property type="match status" value="1"/>
</dbReference>
<dbReference type="CDD" id="cd05802">
    <property type="entry name" value="GlmM"/>
    <property type="match status" value="1"/>
</dbReference>
<dbReference type="InterPro" id="IPR005844">
    <property type="entry name" value="A-D-PHexomutase_a/b/a-I"/>
</dbReference>
<comment type="caution">
    <text evidence="15">The sequence shown here is derived from an EMBL/GenBank/DDBJ whole genome shotgun (WGS) entry which is preliminary data.</text>
</comment>
<feature type="modified residue" description="Phosphoserine" evidence="8">
    <location>
        <position position="100"/>
    </location>
</feature>
<dbReference type="Pfam" id="PF00408">
    <property type="entry name" value="PGM_PMM_IV"/>
    <property type="match status" value="1"/>
</dbReference>
<dbReference type="InterPro" id="IPR005846">
    <property type="entry name" value="A-D-PHexomutase_a/b/a-III"/>
</dbReference>
<dbReference type="FunFam" id="3.40.120.10:FF:000002">
    <property type="entry name" value="Phosphoglucosamine mutase"/>
    <property type="match status" value="1"/>
</dbReference>
<feature type="domain" description="Alpha-D-phosphohexomutase C-terminal" evidence="11">
    <location>
        <begin position="377"/>
        <end position="442"/>
    </location>
</feature>
<evidence type="ECO:0000256" key="8">
    <source>
        <dbReference type="HAMAP-Rule" id="MF_01554"/>
    </source>
</evidence>
<dbReference type="EMBL" id="JALEMU010000031">
    <property type="protein sequence ID" value="MCI5755002.1"/>
    <property type="molecule type" value="Genomic_DNA"/>
</dbReference>
<organism evidence="15 16">
    <name type="scientific">Candidatus Colimorpha enterica</name>
    <dbReference type="NCBI Taxonomy" id="3083063"/>
    <lineage>
        <taxon>Bacteria</taxon>
        <taxon>Pseudomonadati</taxon>
        <taxon>Bacteroidota</taxon>
        <taxon>Bacteroidia</taxon>
        <taxon>Bacteroidales</taxon>
        <taxon>Candidatus Colimorpha</taxon>
    </lineage>
</organism>
<keyword evidence="2 8" id="KW-0597">Phosphoprotein</keyword>
<dbReference type="SUPFAM" id="SSF55957">
    <property type="entry name" value="Phosphoglucomutase, C-terminal domain"/>
    <property type="match status" value="1"/>
</dbReference>
<evidence type="ECO:0000259" key="12">
    <source>
        <dbReference type="Pfam" id="PF02878"/>
    </source>
</evidence>
<evidence type="ECO:0000256" key="4">
    <source>
        <dbReference type="ARBA" id="ARBA00022842"/>
    </source>
</evidence>
<name>A0AAE3FHH0_9BACT</name>
<evidence type="ECO:0000256" key="6">
    <source>
        <dbReference type="ARBA" id="ARBA00066330"/>
    </source>
</evidence>
<dbReference type="PANTHER" id="PTHR42946">
    <property type="entry name" value="PHOSPHOHEXOSE MUTASE"/>
    <property type="match status" value="1"/>
</dbReference>
<feature type="binding site" evidence="8">
    <location>
        <position position="242"/>
    </location>
    <ligand>
        <name>Mg(2+)</name>
        <dbReference type="ChEBI" id="CHEBI:18420"/>
    </ligand>
</feature>
<dbReference type="HAMAP" id="MF_01554_B">
    <property type="entry name" value="GlmM_B"/>
    <property type="match status" value="1"/>
</dbReference>
<dbReference type="Pfam" id="PF02880">
    <property type="entry name" value="PGM_PMM_III"/>
    <property type="match status" value="1"/>
</dbReference>
<evidence type="ECO:0000256" key="3">
    <source>
        <dbReference type="ARBA" id="ARBA00022723"/>
    </source>
</evidence>
<dbReference type="GO" id="GO:0004615">
    <property type="term" value="F:phosphomannomutase activity"/>
    <property type="evidence" value="ECO:0007669"/>
    <property type="project" value="TreeGrafter"/>
</dbReference>
<evidence type="ECO:0000256" key="2">
    <source>
        <dbReference type="ARBA" id="ARBA00022553"/>
    </source>
</evidence>
<dbReference type="GO" id="GO:0000287">
    <property type="term" value="F:magnesium ion binding"/>
    <property type="evidence" value="ECO:0007669"/>
    <property type="project" value="UniProtKB-UniRule"/>
</dbReference>
<dbReference type="GO" id="GO:0005975">
    <property type="term" value="P:carbohydrate metabolic process"/>
    <property type="evidence" value="ECO:0007669"/>
    <property type="project" value="InterPro"/>
</dbReference>
<dbReference type="InterPro" id="IPR006352">
    <property type="entry name" value="GlmM_bact"/>
</dbReference>
<dbReference type="InterPro" id="IPR050060">
    <property type="entry name" value="Phosphoglucosamine_mutase"/>
</dbReference>
<dbReference type="FunFam" id="3.40.120.10:FF:000001">
    <property type="entry name" value="Phosphoglucosamine mutase"/>
    <property type="match status" value="1"/>
</dbReference>
<gene>
    <name evidence="8 15" type="primary">glmM</name>
    <name evidence="15" type="ORF">MR241_01765</name>
</gene>
<evidence type="ECO:0000256" key="7">
    <source>
        <dbReference type="ARBA" id="ARBA00068193"/>
    </source>
</evidence>
<proteinExistence type="inferred from homology"/>
<comment type="similarity">
    <text evidence="1 8 9">Belongs to the phosphohexose mutase family.</text>
</comment>
<comment type="function">
    <text evidence="8 10">Catalyzes the conversion of glucosamine-6-phosphate to glucosamine-1-phosphate.</text>
</comment>
<evidence type="ECO:0000313" key="15">
    <source>
        <dbReference type="EMBL" id="MCI5755002.1"/>
    </source>
</evidence>
<evidence type="ECO:0000256" key="1">
    <source>
        <dbReference type="ARBA" id="ARBA00010231"/>
    </source>
</evidence>
<feature type="binding site" evidence="8">
    <location>
        <position position="246"/>
    </location>
    <ligand>
        <name>Mg(2+)</name>
        <dbReference type="ChEBI" id="CHEBI:18420"/>
    </ligand>
</feature>
<comment type="catalytic activity">
    <reaction evidence="8 10">
        <text>alpha-D-glucosamine 1-phosphate = D-glucosamine 6-phosphate</text>
        <dbReference type="Rhea" id="RHEA:23424"/>
        <dbReference type="ChEBI" id="CHEBI:58516"/>
        <dbReference type="ChEBI" id="CHEBI:58725"/>
        <dbReference type="EC" id="5.4.2.10"/>
    </reaction>
</comment>
<evidence type="ECO:0000259" key="11">
    <source>
        <dbReference type="Pfam" id="PF00408"/>
    </source>
</evidence>
<feature type="domain" description="Alpha-D-phosphohexomutase alpha/beta/alpha" evidence="13">
    <location>
        <begin position="157"/>
        <end position="255"/>
    </location>
</feature>
<dbReference type="InterPro" id="IPR036900">
    <property type="entry name" value="A-D-PHexomutase_C_sf"/>
</dbReference>
<dbReference type="Gene3D" id="3.40.120.10">
    <property type="entry name" value="Alpha-D-Glucose-1,6-Bisphosphate, subunit A, domain 3"/>
    <property type="match status" value="3"/>
</dbReference>